<accession>A0A3B6VX79</accession>
<evidence type="ECO:0000313" key="2">
    <source>
        <dbReference type="Proteomes" id="UP000010793"/>
    </source>
</evidence>
<keyword evidence="2" id="KW-1185">Reference proteome</keyword>
<organism evidence="1 2">
    <name type="scientific">Brachyspira pilosicoli P43/6/78</name>
    <dbReference type="NCBI Taxonomy" id="1042417"/>
    <lineage>
        <taxon>Bacteria</taxon>
        <taxon>Pseudomonadati</taxon>
        <taxon>Spirochaetota</taxon>
        <taxon>Spirochaetia</taxon>
        <taxon>Brachyspirales</taxon>
        <taxon>Brachyspiraceae</taxon>
        <taxon>Brachyspira</taxon>
    </lineage>
</organism>
<reference evidence="1 2" key="1">
    <citation type="journal article" date="2013" name="Genome Announc.">
        <title>Complete Genome Sequence of the Porcine Strain Brachyspira pilosicoli P43/6/78(T.).</title>
        <authorList>
            <person name="Lin C."/>
            <person name="den Bakker H.C."/>
            <person name="Suzuki H."/>
            <person name="Lefebure T."/>
            <person name="Ponnala L."/>
            <person name="Sun Q."/>
            <person name="Stanhope M.J."/>
            <person name="Wiedmann M."/>
            <person name="Duhamel G.E."/>
        </authorList>
    </citation>
    <scope>NUCLEOTIDE SEQUENCE [LARGE SCALE GENOMIC DNA]</scope>
    <source>
        <strain evidence="1 2">P43/6/78</strain>
    </source>
</reference>
<proteinExistence type="predicted"/>
<evidence type="ECO:0000313" key="1">
    <source>
        <dbReference type="EMBL" id="AGA65927.1"/>
    </source>
</evidence>
<dbReference type="KEGG" id="bpip:BPP43_03105"/>
<dbReference type="EMBL" id="CP002873">
    <property type="protein sequence ID" value="AGA65927.1"/>
    <property type="molecule type" value="Genomic_DNA"/>
</dbReference>
<keyword evidence="1" id="KW-0808">Transferase</keyword>
<dbReference type="InterPro" id="IPR029465">
    <property type="entry name" value="ATPgrasp_TupA"/>
</dbReference>
<protein>
    <submittedName>
        <fullName evidence="1">Glycosyltransferase</fullName>
    </submittedName>
</protein>
<sequence>MTKEENIKFREELIKKQFKNSLGYDLNLDNPQTFNEKIQWLKLYNHDPLITKCADKYLAREYIKEKIGEEYLIPLLGVWDKAEDIDFDLLPNQFVLKVNWGWGQNIIVKDKTKLDIEEVRNQLNNWLEPLSNHYYHNFEWGYKNIPSKIICEKYIEQLDGHLEDYRILCFNGKPKYVIVDFDAKNFGVNAKFLRAIYNTEWERMDIKIHHPSYISSVNKPYCLDKMIEISEIISKDFIHVRVDFYVLNNNFFIGEITFSHQNGTGKFTPEEWDYKFGELLVLPKEKKIEYDVLDRDTLIQQAVLLEPISVEYKKLQELIREKDLVINEKNDEIVYIHKNKNKEINDIKLNSHWFNFLTLFAISNNDEYVRIILFGIKFTFRVNENSINKVAWWIPFKKWRESFRNKFRPDQTRPDQTRPDQTRPDLITICKGYIQFYNNSETKKLQPMLQLKMQHRFLFYCLSNNFNYIEDSIIFIN</sequence>
<dbReference type="GO" id="GO:0016740">
    <property type="term" value="F:transferase activity"/>
    <property type="evidence" value="ECO:0007669"/>
    <property type="project" value="UniProtKB-KW"/>
</dbReference>
<dbReference type="Proteomes" id="UP000010793">
    <property type="component" value="Chromosome"/>
</dbReference>
<dbReference type="RefSeq" id="WP_015274110.1">
    <property type="nucleotide sequence ID" value="NC_019908.1"/>
</dbReference>
<dbReference type="AlphaFoldDB" id="A0A3B6VX79"/>
<name>A0A3B6VX79_BRAPL</name>
<dbReference type="Pfam" id="PF14305">
    <property type="entry name" value="ATPgrasp_TupA"/>
    <property type="match status" value="1"/>
</dbReference>
<gene>
    <name evidence="1" type="ORF">BPP43_03105</name>
</gene>